<dbReference type="SUPFAM" id="SSF51045">
    <property type="entry name" value="WW domain"/>
    <property type="match status" value="1"/>
</dbReference>
<dbReference type="SUPFAM" id="SSF81296">
    <property type="entry name" value="E set domains"/>
    <property type="match status" value="1"/>
</dbReference>
<dbReference type="VEuPathDB" id="AmoebaDB:EHI5A_037710"/>
<dbReference type="GO" id="GO:0060090">
    <property type="term" value="F:molecular adaptor activity"/>
    <property type="evidence" value="ECO:0007669"/>
    <property type="project" value="TreeGrafter"/>
</dbReference>
<dbReference type="GO" id="GO:0046621">
    <property type="term" value="P:negative regulation of organ growth"/>
    <property type="evidence" value="ECO:0007669"/>
    <property type="project" value="TreeGrafter"/>
</dbReference>
<dbReference type="Proteomes" id="UP000078387">
    <property type="component" value="Unassembled WGS sequence"/>
</dbReference>
<feature type="compositionally biased region" description="Polar residues" evidence="4">
    <location>
        <begin position="664"/>
        <end position="673"/>
    </location>
</feature>
<feature type="compositionally biased region" description="Basic and acidic residues" evidence="4">
    <location>
        <begin position="674"/>
        <end position="691"/>
    </location>
</feature>
<dbReference type="InterPro" id="IPR051105">
    <property type="entry name" value="WWC/KIBRA_Hippo_Reg"/>
</dbReference>
<keyword evidence="3" id="KW-0597">Phosphoprotein</keyword>
<dbReference type="GO" id="GO:0019900">
    <property type="term" value="F:kinase binding"/>
    <property type="evidence" value="ECO:0007669"/>
    <property type="project" value="TreeGrafter"/>
</dbReference>
<feature type="region of interest" description="Disordered" evidence="4">
    <location>
        <begin position="752"/>
        <end position="779"/>
    </location>
</feature>
<dbReference type="Gene3D" id="2.20.70.10">
    <property type="match status" value="1"/>
</dbReference>
<evidence type="ECO:0000256" key="3">
    <source>
        <dbReference type="ARBA" id="ARBA00022553"/>
    </source>
</evidence>
<feature type="region of interest" description="Disordered" evidence="4">
    <location>
        <begin position="659"/>
        <end position="739"/>
    </location>
</feature>
<feature type="compositionally biased region" description="Basic and acidic residues" evidence="4">
    <location>
        <begin position="757"/>
        <end position="779"/>
    </location>
</feature>
<feature type="domain" description="WW" evidence="5">
    <location>
        <begin position="366"/>
        <end position="398"/>
    </location>
</feature>
<evidence type="ECO:0000313" key="7">
    <source>
        <dbReference type="Proteomes" id="UP000078387"/>
    </source>
</evidence>
<evidence type="ECO:0000256" key="4">
    <source>
        <dbReference type="SAM" id="MobiDB-lite"/>
    </source>
</evidence>
<accession>A0A5K1UEN3</accession>
<proteinExistence type="predicted"/>
<dbReference type="VEuPathDB" id="AmoebaDB:EHI_148870"/>
<evidence type="ECO:0000256" key="2">
    <source>
        <dbReference type="ARBA" id="ARBA00022490"/>
    </source>
</evidence>
<reference evidence="6 7" key="1">
    <citation type="submission" date="2016-05" db="EMBL/GenBank/DDBJ databases">
        <title>First whole genome sequencing of Entamoeba histolytica HM1:IMSS-clone-6.</title>
        <authorList>
            <person name="Mukherjee Avik.K."/>
            <person name="Izumyama S."/>
            <person name="Nakada-Tsukui K."/>
            <person name="Nozaki T."/>
        </authorList>
    </citation>
    <scope>NUCLEOTIDE SEQUENCE [LARGE SCALE GENOMIC DNA]</scope>
    <source>
        <strain evidence="6 7">HM1:IMSS clone 6</strain>
    </source>
</reference>
<protein>
    <recommendedName>
        <fullName evidence="5">WW domain-containing protein</fullName>
    </recommendedName>
</protein>
<name>A0A5K1UEN3_ENTHI</name>
<dbReference type="InterPro" id="IPR014756">
    <property type="entry name" value="Ig_E-set"/>
</dbReference>
<gene>
    <name evidence="6" type="ORF">CL6EHI_148870</name>
</gene>
<feature type="compositionally biased region" description="Basic and acidic residues" evidence="4">
    <location>
        <begin position="704"/>
        <end position="739"/>
    </location>
</feature>
<feature type="compositionally biased region" description="Basic and acidic residues" evidence="4">
    <location>
        <begin position="806"/>
        <end position="819"/>
    </location>
</feature>
<feature type="compositionally biased region" description="Polar residues" evidence="4">
    <location>
        <begin position="820"/>
        <end position="836"/>
    </location>
</feature>
<dbReference type="Gene3D" id="2.60.40.640">
    <property type="match status" value="1"/>
</dbReference>
<dbReference type="InterPro" id="IPR035892">
    <property type="entry name" value="C2_domain_sf"/>
</dbReference>
<dbReference type="InterPro" id="IPR014752">
    <property type="entry name" value="Arrestin-like_C"/>
</dbReference>
<dbReference type="PROSITE" id="PS01159">
    <property type="entry name" value="WW_DOMAIN_1"/>
    <property type="match status" value="1"/>
</dbReference>
<dbReference type="VEuPathDB" id="AmoebaDB:EHI7A_087000"/>
<dbReference type="VEuPathDB" id="AmoebaDB:KM1_047400"/>
<keyword evidence="2" id="KW-0963">Cytoplasm</keyword>
<feature type="region of interest" description="Disordered" evidence="4">
    <location>
        <begin position="806"/>
        <end position="1102"/>
    </location>
</feature>
<feature type="compositionally biased region" description="Basic and acidic residues" evidence="4">
    <location>
        <begin position="915"/>
        <end position="1069"/>
    </location>
</feature>
<dbReference type="GO" id="GO:0006355">
    <property type="term" value="P:regulation of DNA-templated transcription"/>
    <property type="evidence" value="ECO:0007669"/>
    <property type="project" value="TreeGrafter"/>
</dbReference>
<evidence type="ECO:0000256" key="1">
    <source>
        <dbReference type="ARBA" id="ARBA00004496"/>
    </source>
</evidence>
<dbReference type="GO" id="GO:0005737">
    <property type="term" value="C:cytoplasm"/>
    <property type="evidence" value="ECO:0007669"/>
    <property type="project" value="UniProtKB-SubCell"/>
</dbReference>
<dbReference type="OMA" id="KSIDPIW"/>
<dbReference type="GO" id="GO:0016477">
    <property type="term" value="P:cell migration"/>
    <property type="evidence" value="ECO:0007669"/>
    <property type="project" value="TreeGrafter"/>
</dbReference>
<dbReference type="GO" id="GO:0035330">
    <property type="term" value="P:regulation of hippo signaling"/>
    <property type="evidence" value="ECO:0007669"/>
    <property type="project" value="TreeGrafter"/>
</dbReference>
<dbReference type="PROSITE" id="PS50020">
    <property type="entry name" value="WW_DOMAIN_2"/>
    <property type="match status" value="1"/>
</dbReference>
<dbReference type="InterPro" id="IPR001202">
    <property type="entry name" value="WW_dom"/>
</dbReference>
<dbReference type="AlphaFoldDB" id="A0A5K1UEN3"/>
<dbReference type="PANTHER" id="PTHR14791:SF29">
    <property type="entry name" value="PROTEIN KIBRA"/>
    <property type="match status" value="1"/>
</dbReference>
<comment type="caution">
    <text evidence="6">The sequence shown here is derived from an EMBL/GenBank/DDBJ whole genome shotgun (WGS) entry which is preliminary data.</text>
</comment>
<feature type="compositionally biased region" description="Basic and acidic residues" evidence="4">
    <location>
        <begin position="1076"/>
        <end position="1098"/>
    </location>
</feature>
<organism evidence="6 7">
    <name type="scientific">Entamoeba histolytica</name>
    <dbReference type="NCBI Taxonomy" id="5759"/>
    <lineage>
        <taxon>Eukaryota</taxon>
        <taxon>Amoebozoa</taxon>
        <taxon>Evosea</taxon>
        <taxon>Archamoebae</taxon>
        <taxon>Mastigamoebida</taxon>
        <taxon>Entamoebidae</taxon>
        <taxon>Entamoeba</taxon>
    </lineage>
</organism>
<evidence type="ECO:0000313" key="6">
    <source>
        <dbReference type="EMBL" id="GAT91727.1"/>
    </source>
</evidence>
<sequence length="1122" mass="131269">MSVVSLNVRFINKGYAVGERLQGFLLINVTKRVIVNQLHFNLIGETILSNNASDKKAIKTVTKFFTSRNYPPLAEQSNVSCEPFYHEYFPGTHAVPFSIIIPIVPHPSLHLKGEVGVRYRLQATLQIVPLKIKEDSEKTMALSTFTSSNEVPIIYCVKDVFDVKKPEEVYNRDQVLVRMRCTTGIKPNEPIKVFVTISNNTGKPLKPIMLWYSEHIYRETYITSNGGIQELDEIPKLLQKEFILESTNLFPTIKEDDFIVESYVEIRIQLKKKPTIIVKFPVTVGWGKSTVEGNRARAALDGIDFAKEKIAFYGTHMRPTPKCENIIQKVDVEGVPVYINHLWRKCYGDESCKNYLNIRYPLPECKRLPKGWGIGMDRGEMYFINWNKKYTTWIDPRSFEERQIKVQNIQITLIRGINFPTLKGKQTQFWCVVTDKDNNQIKSGKSTKSIDPVWDGDENTFLVQLEENRENIVIGFFSSKKFVGAVDLPLWRVVENGIEEWFQLKNFGDFSIPQTGEVLLRIQWEGDVLPVQPERVLMRFDPYYCNTEVTKEQEKFINKIKVKEQMDNVTFKTSGDFITGKKDIYLESGISENNIIMGVAPNYDVDLVGSKKEEEVFDIPEDEELVAEELPTNVNTKKLEDMKKGEVSSSSAIESETEECKNELMSNTNPKSSSETEKVIEVAREESKKSIETNNEELQSTEIKQNEKEETTITHQGDIEVHKTHEVVNDESQKECEENLIKSEEETINNKLLGTKSEIDKQTQENGLDNKTEKTLPDIDDTKELFDQVSHQELNNKEDKQVLELKEEIVKNPQEKEELVQSSNKENSLQDTTLPSKNVIMTKEETETDQIQNDNIGQEDEDEELVELKKIAQKAKEYEQKRKEEKERKKQQQRPQQLQKEKSIKDIIQLNEMITQREKEEDDKKEMIRKQEEERIKQAQKEEEEKEHQIIEEEMKRQEEKIIKQKKEEEERKKKLEAEIEIEKQSKQDQEKSRTEEEKNEELKIIQKENEEEEHNKRIKQDAEENERKQKKEEEEKIQKKKEEEEEKEKQRLNEEKKKKALEHQQKKEERRKRKEEKEQAQKIKEEEERKKKQEMESKAASFGVVDQMNFTNSEKELLGLI</sequence>
<feature type="compositionally biased region" description="Polar residues" evidence="4">
    <location>
        <begin position="692"/>
        <end position="703"/>
    </location>
</feature>
<dbReference type="InterPro" id="IPR036020">
    <property type="entry name" value="WW_dom_sf"/>
</dbReference>
<dbReference type="SUPFAM" id="SSF49562">
    <property type="entry name" value="C2 domain (Calcium/lipid-binding domain, CaLB)"/>
    <property type="match status" value="1"/>
</dbReference>
<comment type="subcellular location">
    <subcellularLocation>
        <location evidence="1">Cytoplasm</location>
    </subcellularLocation>
</comment>
<dbReference type="EMBL" id="BDEQ01000001">
    <property type="protein sequence ID" value="GAT91727.1"/>
    <property type="molecule type" value="Genomic_DNA"/>
</dbReference>
<dbReference type="VEuPathDB" id="AmoebaDB:EHI8A_089260"/>
<dbReference type="PANTHER" id="PTHR14791">
    <property type="entry name" value="BOMB/KIRA PROTEINS"/>
    <property type="match status" value="1"/>
</dbReference>
<evidence type="ECO:0000259" key="5">
    <source>
        <dbReference type="PROSITE" id="PS50020"/>
    </source>
</evidence>
<feature type="compositionally biased region" description="Basic and acidic residues" evidence="4">
    <location>
        <begin position="866"/>
        <end position="890"/>
    </location>
</feature>